<feature type="domain" description="CSC1/OSCA1-like cytosolic" evidence="12">
    <location>
        <begin position="217"/>
        <end position="409"/>
    </location>
</feature>
<keyword evidence="3" id="KW-0813">Transport</keyword>
<evidence type="ECO:0000259" key="10">
    <source>
        <dbReference type="Pfam" id="PF12621"/>
    </source>
</evidence>
<dbReference type="EMBL" id="CP033152">
    <property type="protein sequence ID" value="AYO43883.1"/>
    <property type="molecule type" value="Genomic_DNA"/>
</dbReference>
<evidence type="ECO:0000256" key="8">
    <source>
        <dbReference type="SAM" id="SignalP"/>
    </source>
</evidence>
<accession>A0A3G2S764</accession>
<dbReference type="InterPro" id="IPR003864">
    <property type="entry name" value="CSC1/OSCA1-like_7TM"/>
</dbReference>
<organism evidence="13 14">
    <name type="scientific">Malassezia restricta (strain ATCC 96810 / NBRC 103918 / CBS 7877)</name>
    <name type="common">Seborrheic dermatitis infection agent</name>
    <dbReference type="NCBI Taxonomy" id="425264"/>
    <lineage>
        <taxon>Eukaryota</taxon>
        <taxon>Fungi</taxon>
        <taxon>Dikarya</taxon>
        <taxon>Basidiomycota</taxon>
        <taxon>Ustilaginomycotina</taxon>
        <taxon>Malasseziomycetes</taxon>
        <taxon>Malasseziales</taxon>
        <taxon>Malasseziaceae</taxon>
        <taxon>Malassezia</taxon>
    </lineage>
</organism>
<evidence type="ECO:0000259" key="11">
    <source>
        <dbReference type="Pfam" id="PF13967"/>
    </source>
</evidence>
<evidence type="ECO:0000256" key="4">
    <source>
        <dbReference type="ARBA" id="ARBA00022692"/>
    </source>
</evidence>
<reference evidence="13 14" key="1">
    <citation type="submission" date="2018-10" db="EMBL/GenBank/DDBJ databases">
        <title>Complete genome sequence of Malassezia restricta CBS 7877.</title>
        <authorList>
            <person name="Morand S.C."/>
            <person name="Bertignac M."/>
            <person name="Iltis A."/>
            <person name="Kolder I."/>
            <person name="Pirovano W."/>
            <person name="Jourdain R."/>
            <person name="Clavaud C."/>
        </authorList>
    </citation>
    <scope>NUCLEOTIDE SEQUENCE [LARGE SCALE GENOMIC DNA]</scope>
    <source>
        <strain evidence="13 14">CBS 7877</strain>
    </source>
</reference>
<dbReference type="InterPro" id="IPR032880">
    <property type="entry name" value="CSC1/OSCA1-like_N"/>
</dbReference>
<keyword evidence="14" id="KW-1185">Reference proteome</keyword>
<feature type="transmembrane region" description="Helical" evidence="7">
    <location>
        <begin position="509"/>
        <end position="533"/>
    </location>
</feature>
<dbReference type="GO" id="GO:0005227">
    <property type="term" value="F:calcium-activated cation channel activity"/>
    <property type="evidence" value="ECO:0007669"/>
    <property type="project" value="InterPro"/>
</dbReference>
<evidence type="ECO:0000313" key="14">
    <source>
        <dbReference type="Proteomes" id="UP000269793"/>
    </source>
</evidence>
<evidence type="ECO:0000256" key="7">
    <source>
        <dbReference type="SAM" id="Phobius"/>
    </source>
</evidence>
<dbReference type="Pfam" id="PF14703">
    <property type="entry name" value="PHM7_cyt"/>
    <property type="match status" value="1"/>
</dbReference>
<evidence type="ECO:0000256" key="5">
    <source>
        <dbReference type="ARBA" id="ARBA00022989"/>
    </source>
</evidence>
<dbReference type="PANTHER" id="PTHR13018">
    <property type="entry name" value="PROBABLE MEMBRANE PROTEIN DUF221-RELATED"/>
    <property type="match status" value="1"/>
</dbReference>
<feature type="domain" description="CSC1/OSCA1-like N-terminal transmembrane" evidence="11">
    <location>
        <begin position="32"/>
        <end position="191"/>
    </location>
</feature>
<evidence type="ECO:0000256" key="1">
    <source>
        <dbReference type="ARBA" id="ARBA00004141"/>
    </source>
</evidence>
<feature type="transmembrane region" description="Helical" evidence="7">
    <location>
        <begin position="108"/>
        <end position="130"/>
    </location>
</feature>
<keyword evidence="5 7" id="KW-1133">Transmembrane helix</keyword>
<feature type="transmembrane region" description="Helical" evidence="7">
    <location>
        <begin position="613"/>
        <end position="636"/>
    </location>
</feature>
<dbReference type="GO" id="GO:0005886">
    <property type="term" value="C:plasma membrane"/>
    <property type="evidence" value="ECO:0007669"/>
    <property type="project" value="TreeGrafter"/>
</dbReference>
<proteinExistence type="inferred from homology"/>
<dbReference type="InterPro" id="IPR045122">
    <property type="entry name" value="Csc1-like"/>
</dbReference>
<feature type="chain" id="PRO_5017929883" description="DUF221-domain-containing protein" evidence="8">
    <location>
        <begin position="24"/>
        <end position="886"/>
    </location>
</feature>
<protein>
    <recommendedName>
        <fullName evidence="15">DUF221-domain-containing protein</fullName>
    </recommendedName>
</protein>
<feature type="transmembrane region" description="Helical" evidence="7">
    <location>
        <begin position="642"/>
        <end position="663"/>
    </location>
</feature>
<feature type="transmembrane region" description="Helical" evidence="7">
    <location>
        <begin position="33"/>
        <end position="53"/>
    </location>
</feature>
<evidence type="ECO:0008006" key="15">
    <source>
        <dbReference type="Google" id="ProtNLM"/>
    </source>
</evidence>
<keyword evidence="6 7" id="KW-0472">Membrane</keyword>
<feature type="domain" description="CSC1/OSCA1-like 7TM region" evidence="9">
    <location>
        <begin position="422"/>
        <end position="696"/>
    </location>
</feature>
<keyword evidence="4 7" id="KW-0812">Transmembrane</keyword>
<evidence type="ECO:0000313" key="13">
    <source>
        <dbReference type="EMBL" id="AYO43883.1"/>
    </source>
</evidence>
<feature type="transmembrane region" description="Helical" evidence="7">
    <location>
        <begin position="466"/>
        <end position="488"/>
    </location>
</feature>
<dbReference type="Pfam" id="PF13967">
    <property type="entry name" value="RSN1_TM"/>
    <property type="match status" value="1"/>
</dbReference>
<dbReference type="Pfam" id="PF02714">
    <property type="entry name" value="RSN1_7TM"/>
    <property type="match status" value="1"/>
</dbReference>
<feature type="transmembrane region" description="Helical" evidence="7">
    <location>
        <begin position="706"/>
        <end position="728"/>
    </location>
</feature>
<dbReference type="Proteomes" id="UP000269793">
    <property type="component" value="Chromosome V"/>
</dbReference>
<feature type="transmembrane region" description="Helical" evidence="7">
    <location>
        <begin position="173"/>
        <end position="191"/>
    </location>
</feature>
<evidence type="ECO:0000256" key="3">
    <source>
        <dbReference type="ARBA" id="ARBA00022448"/>
    </source>
</evidence>
<evidence type="ECO:0000256" key="6">
    <source>
        <dbReference type="ARBA" id="ARBA00023136"/>
    </source>
</evidence>
<comment type="subcellular location">
    <subcellularLocation>
        <location evidence="1">Membrane</location>
        <topology evidence="1">Multi-pass membrane protein</topology>
    </subcellularLocation>
</comment>
<feature type="domain" description="10TM putative phosphate transporter extracellular tail" evidence="10">
    <location>
        <begin position="806"/>
        <end position="880"/>
    </location>
</feature>
<dbReference type="OrthoDB" id="1076608at2759"/>
<name>A0A3G2S764_MALR7</name>
<dbReference type="PANTHER" id="PTHR13018:SF143">
    <property type="entry name" value="CSC1_OSCA1-LIKE 7TM REGION DOMAIN-CONTAINING PROTEIN"/>
    <property type="match status" value="1"/>
</dbReference>
<sequence>MINRRNLCLFSLIGLTLPYGVKAQKDTSTSAVISAVVLALILSGVFLSCFIYLRPRFPALYQPKTYRALPPSRNTQPLPTDAFKWIGQFLRVPDAEILRINGFDAYSFIWFLVLMLRIFVPIWILSWIVFMPLYAADLPIQEEQGGDGRGTGFNMFIFGNIVNENEQQQKRSAGVLIMHYIFMAWIVFNIHDVMKHFIRLRKEFLTSPEHRNTNQAKTFLVSSVPNELLSETKMKELYGNVPGGVKRVWINRNLKELPDLVEKRDKLATKLEGAVCKLISTAAKKVKKGKVDPLSVSEDDVPSLDVSDRYVPEKKRPTHRLGKIPCFGEKVDTINYSREELTRLNREIEASRQNVIDDYETYPPQSSAFILCNTMQGAYRGASFRPVENKTQMDRRYVEMHPDDVVWKNMNFNPYERKVRSACCWGVTWVTVIFWSIPVAVVSLFSNVDYMSEKVSFLGWIKSIPNVPIGIIKAVLPTAALAVLNSLLPPWLRYNARMSGIPSKNLIELSLMTRFFIFMVIQNFIIFTVLSGIQQKLSDFSHAVHDPEKFVQTISSAIPRVSSFYLEYVFLLGLSGAASMFLQLVPLILYYIKLNFLGATPRKLWHLRNDMAAPAWGVLYPTTLFITVLAFVYMMLQPVINGFASVAFFTYYLAHRYLFLYVFDVQPSTETAGAFFVKAIHFTFICTYLSCLLVALMYLFNSKNNQSFIAMGVLTILLGVIVAVYHYYMTAWYKKEMAQIPDLLAQKEQDMSVVPFSDGKDGTMPVLLPDKNEYYSDAQAFPQDHGIAMKAMGSAPGAQTIQMEDPEEEQENEQLREINTMNAFFNPARLKDQMIQWYPNDNFGIGRSQMAADIDAGYQASVADAFINDKYKIDEKAEVPPGETKH</sequence>
<dbReference type="InterPro" id="IPR027815">
    <property type="entry name" value="CSC1/OSCA1-like_cyt"/>
</dbReference>
<dbReference type="InterPro" id="IPR022257">
    <property type="entry name" value="PHM7_ext"/>
</dbReference>
<evidence type="ECO:0000259" key="12">
    <source>
        <dbReference type="Pfam" id="PF14703"/>
    </source>
</evidence>
<feature type="transmembrane region" description="Helical" evidence="7">
    <location>
        <begin position="422"/>
        <end position="446"/>
    </location>
</feature>
<gene>
    <name evidence="13" type="primary">RSN1</name>
    <name evidence="13" type="ORF">DNF11_2933</name>
</gene>
<evidence type="ECO:0000256" key="2">
    <source>
        <dbReference type="ARBA" id="ARBA00007779"/>
    </source>
</evidence>
<evidence type="ECO:0000259" key="9">
    <source>
        <dbReference type="Pfam" id="PF02714"/>
    </source>
</evidence>
<dbReference type="Pfam" id="PF12621">
    <property type="entry name" value="PHM7_ext"/>
    <property type="match status" value="1"/>
</dbReference>
<keyword evidence="8" id="KW-0732">Signal</keyword>
<feature type="transmembrane region" description="Helical" evidence="7">
    <location>
        <begin position="568"/>
        <end position="592"/>
    </location>
</feature>
<dbReference type="AlphaFoldDB" id="A0A3G2S764"/>
<feature type="transmembrane region" description="Helical" evidence="7">
    <location>
        <begin position="675"/>
        <end position="700"/>
    </location>
</feature>
<comment type="similarity">
    <text evidence="2">Belongs to the CSC1 (TC 1.A.17) family.</text>
</comment>
<dbReference type="VEuPathDB" id="FungiDB:DNF11_2933"/>
<feature type="signal peptide" evidence="8">
    <location>
        <begin position="1"/>
        <end position="23"/>
    </location>
</feature>